<dbReference type="AlphaFoldDB" id="Q0RLS5"/>
<evidence type="ECO:0000256" key="4">
    <source>
        <dbReference type="ARBA" id="ARBA00022840"/>
    </source>
</evidence>
<keyword evidence="1" id="KW-0547">Nucleotide-binding</keyword>
<feature type="domain" description="Helicase C-terminal" evidence="7">
    <location>
        <begin position="376"/>
        <end position="573"/>
    </location>
</feature>
<dbReference type="SMART" id="SM00382">
    <property type="entry name" value="AAA"/>
    <property type="match status" value="1"/>
</dbReference>
<keyword evidence="9" id="KW-1185">Reference proteome</keyword>
<dbReference type="PANTHER" id="PTHR12131:SF1">
    <property type="entry name" value="ATP-DEPENDENT RNA HELICASE SUPV3L1, MITOCHONDRIAL-RELATED"/>
    <property type="match status" value="1"/>
</dbReference>
<dbReference type="SUPFAM" id="SSF52540">
    <property type="entry name" value="P-loop containing nucleoside triphosphate hydrolases"/>
    <property type="match status" value="1"/>
</dbReference>
<accession>Q0RLS5</accession>
<dbReference type="SMART" id="SM00487">
    <property type="entry name" value="DEXDc"/>
    <property type="match status" value="1"/>
</dbReference>
<evidence type="ECO:0000313" key="8">
    <source>
        <dbReference type="EMBL" id="CAJ61529.1"/>
    </source>
</evidence>
<dbReference type="RefSeq" id="WP_011604031.1">
    <property type="nucleotide sequence ID" value="NC_008278.1"/>
</dbReference>
<protein>
    <submittedName>
        <fullName evidence="8">ATP-dependent RNA helicase</fullName>
    </submittedName>
</protein>
<keyword evidence="4" id="KW-0067">ATP-binding</keyword>
<dbReference type="InterPro" id="IPR050699">
    <property type="entry name" value="RNA-DNA_Helicase"/>
</dbReference>
<dbReference type="GO" id="GO:0004386">
    <property type="term" value="F:helicase activity"/>
    <property type="evidence" value="ECO:0007669"/>
    <property type="project" value="UniProtKB-KW"/>
</dbReference>
<evidence type="ECO:0000259" key="7">
    <source>
        <dbReference type="PROSITE" id="PS51194"/>
    </source>
</evidence>
<evidence type="ECO:0000313" key="9">
    <source>
        <dbReference type="Proteomes" id="UP000000657"/>
    </source>
</evidence>
<dbReference type="InterPro" id="IPR012961">
    <property type="entry name" value="Ski2/MTR4_C"/>
</dbReference>
<dbReference type="EMBL" id="CT573213">
    <property type="protein sequence ID" value="CAJ61529.1"/>
    <property type="molecule type" value="Genomic_DNA"/>
</dbReference>
<dbReference type="Pfam" id="PF08148">
    <property type="entry name" value="DSHCT"/>
    <property type="match status" value="1"/>
</dbReference>
<dbReference type="Pfam" id="PF26090">
    <property type="entry name" value="SH3_HelY"/>
    <property type="match status" value="1"/>
</dbReference>
<dbReference type="Gene3D" id="3.40.50.300">
    <property type="entry name" value="P-loop containing nucleotide triphosphate hydrolases"/>
    <property type="match status" value="2"/>
</dbReference>
<proteinExistence type="predicted"/>
<gene>
    <name evidence="8" type="ordered locus">FRAAL2885</name>
</gene>
<evidence type="ECO:0000256" key="3">
    <source>
        <dbReference type="ARBA" id="ARBA00022806"/>
    </source>
</evidence>
<dbReference type="PROSITE" id="PS51192">
    <property type="entry name" value="HELICASE_ATP_BIND_1"/>
    <property type="match status" value="1"/>
</dbReference>
<dbReference type="eggNOG" id="COG4581">
    <property type="taxonomic scope" value="Bacteria"/>
</dbReference>
<dbReference type="OrthoDB" id="3229913at2"/>
<dbReference type="GO" id="GO:0016787">
    <property type="term" value="F:hydrolase activity"/>
    <property type="evidence" value="ECO:0007669"/>
    <property type="project" value="UniProtKB-KW"/>
</dbReference>
<dbReference type="CDD" id="cd18795">
    <property type="entry name" value="SF2_C_Ski2"/>
    <property type="match status" value="1"/>
</dbReference>
<feature type="compositionally biased region" description="Low complexity" evidence="5">
    <location>
        <begin position="316"/>
        <end position="325"/>
    </location>
</feature>
<dbReference type="SMART" id="SM00490">
    <property type="entry name" value="HELICc"/>
    <property type="match status" value="1"/>
</dbReference>
<dbReference type="GO" id="GO:0005524">
    <property type="term" value="F:ATP binding"/>
    <property type="evidence" value="ECO:0007669"/>
    <property type="project" value="UniProtKB-KW"/>
</dbReference>
<keyword evidence="3 8" id="KW-0347">Helicase</keyword>
<dbReference type="InterPro" id="IPR003593">
    <property type="entry name" value="AAA+_ATPase"/>
</dbReference>
<dbReference type="STRING" id="326424.FRAAL2885"/>
<feature type="region of interest" description="Disordered" evidence="5">
    <location>
        <begin position="239"/>
        <end position="326"/>
    </location>
</feature>
<feature type="region of interest" description="Disordered" evidence="5">
    <location>
        <begin position="725"/>
        <end position="764"/>
    </location>
</feature>
<keyword evidence="2" id="KW-0378">Hydrolase</keyword>
<evidence type="ECO:0000256" key="1">
    <source>
        <dbReference type="ARBA" id="ARBA00022741"/>
    </source>
</evidence>
<evidence type="ECO:0000259" key="6">
    <source>
        <dbReference type="PROSITE" id="PS51192"/>
    </source>
</evidence>
<dbReference type="SMART" id="SM01142">
    <property type="entry name" value="DSHCT"/>
    <property type="match status" value="1"/>
</dbReference>
<dbReference type="GO" id="GO:0055087">
    <property type="term" value="C:Ski complex"/>
    <property type="evidence" value="ECO:0007669"/>
    <property type="project" value="TreeGrafter"/>
</dbReference>
<dbReference type="InterPro" id="IPR027417">
    <property type="entry name" value="P-loop_NTPase"/>
</dbReference>
<dbReference type="Pfam" id="PF00271">
    <property type="entry name" value="Helicase_C"/>
    <property type="match status" value="1"/>
</dbReference>
<dbReference type="GO" id="GO:0003676">
    <property type="term" value="F:nucleic acid binding"/>
    <property type="evidence" value="ECO:0007669"/>
    <property type="project" value="InterPro"/>
</dbReference>
<dbReference type="PROSITE" id="PS51194">
    <property type="entry name" value="HELICASE_CTER"/>
    <property type="match status" value="1"/>
</dbReference>
<dbReference type="InterPro" id="IPR011545">
    <property type="entry name" value="DEAD/DEAH_box_helicase_dom"/>
</dbReference>
<name>Q0RLS5_FRAAA</name>
<reference evidence="8 9" key="1">
    <citation type="journal article" date="2007" name="Genome Res.">
        <title>Genome characteristics of facultatively symbiotic Frankia sp. strains reflect host range and host plant biogeography.</title>
        <authorList>
            <person name="Normand P."/>
            <person name="Lapierre P."/>
            <person name="Tisa L.S."/>
            <person name="Gogarten J.P."/>
            <person name="Alloisio N."/>
            <person name="Bagnarol E."/>
            <person name="Bassi C.A."/>
            <person name="Berry A.M."/>
            <person name="Bickhart D.M."/>
            <person name="Choisne N."/>
            <person name="Couloux A."/>
            <person name="Cournoyer B."/>
            <person name="Cruveiller S."/>
            <person name="Daubin V."/>
            <person name="Demange N."/>
            <person name="Francino M.P."/>
            <person name="Goltsman E."/>
            <person name="Huang Y."/>
            <person name="Kopp O.R."/>
            <person name="Labarre L."/>
            <person name="Lapidus A."/>
            <person name="Lavire C."/>
            <person name="Marechal J."/>
            <person name="Martinez M."/>
            <person name="Mastronunzio J.E."/>
            <person name="Mullin B.C."/>
            <person name="Niemann J."/>
            <person name="Pujic P."/>
            <person name="Rawnsley T."/>
            <person name="Rouy Z."/>
            <person name="Schenowitz C."/>
            <person name="Sellstedt A."/>
            <person name="Tavares F."/>
            <person name="Tomkins J.P."/>
            <person name="Vallenet D."/>
            <person name="Valverde C."/>
            <person name="Wall L.G."/>
            <person name="Wang Y."/>
            <person name="Medigue C."/>
            <person name="Benson D.R."/>
        </authorList>
    </citation>
    <scope>NUCLEOTIDE SEQUENCE [LARGE SCALE GENOMIC DNA]</scope>
    <source>
        <strain evidence="9">DSM 45986 / CECT 9034 / ACN14a</strain>
    </source>
</reference>
<dbReference type="Pfam" id="PF00270">
    <property type="entry name" value="DEAD"/>
    <property type="match status" value="1"/>
</dbReference>
<organism evidence="8 9">
    <name type="scientific">Frankia alni (strain DSM 45986 / CECT 9034 / ACN14a)</name>
    <dbReference type="NCBI Taxonomy" id="326424"/>
    <lineage>
        <taxon>Bacteria</taxon>
        <taxon>Bacillati</taxon>
        <taxon>Actinomycetota</taxon>
        <taxon>Actinomycetes</taxon>
        <taxon>Frankiales</taxon>
        <taxon>Frankiaceae</taxon>
        <taxon>Frankia</taxon>
    </lineage>
</organism>
<dbReference type="Gene3D" id="1.10.3380.30">
    <property type="match status" value="1"/>
</dbReference>
<dbReference type="InterPro" id="IPR014001">
    <property type="entry name" value="Helicase_ATP-bd"/>
</dbReference>
<evidence type="ECO:0000256" key="2">
    <source>
        <dbReference type="ARBA" id="ARBA00022801"/>
    </source>
</evidence>
<sequence>MSSTPEALVEFAASLPFGFDPFQLEALSALAAGEGVLVAAPTGAGKTVVGEFAAHLALSTGTRCFYTTPIKALSNQKYTDLVARYGADRVGLLTGDTSRNGSAPVVVMTTEVLRNMLYAGPVGGGGLDTLAYVVMDEVHYLADRQRGAVWEEVIIHLPAHVRLVSLSATVSNAEEFGEWLVTVRGHTRVIVSDHRPVPLWQHVLADRTLHDLFLEDGSGAPAPSAGAAVARAVSGEELARPGWGAPPTSGSARAVPPATGSARTVPPGAGGRSGDRGRGGERARRRDGRGRADDAARTSTPAVPAARAGGNGAARGDGAARGATAKVGGRVVNPDLVRLAREENRAMPGGYGRGRGGPGAPRRRMWVPGRPEVVERLDRDGLLPAIVFVFSRAGCDDAVTSCVRAGLRLVGPAEQQRIRTIVRERTTGIPDADLGVLGYWAWLEGLERGIASHHAGMLPTFKEIVEELFVQGLARVVFATETLALGINMPARTVVLERLTKFNGESRVDITPGEYTQLTGRAGRRGIDVEGHAVVLWQPGLDPLALAGLASTRTYPLRSSFRPSYNMAVNLVGRLGADRARTVLESSFAQFQADRDVVGLARVVARNTEAIDEMRAQLSCDRGDAAEYDRIRRDIREREAALSREGTARRRAESAAALGRLRTGDIVRVPAGRRSGLAVVLDADAGAVGAEGPRPVVLTADKQVRRLSLVDFPVAVEPLGRVRVPRSFNPRSPQSRRDLASSLRAADVDPDGPPGRRAKARSAAADDAELARLRRALRAHPVHDCPRREEHLRSAEQVNRLAKETAAISRKVEGRTNTVAKTFDRVRAALAELGYLDGDTVTDAGRVLARIYSDQDLLVAECLRAGIWEDLTAPALAAAVSSLVFEPRGDDVGVPALPGGAALRDCLDEMSRLAFRLAATEQGHRLSFLRPPELGFVPAAHDWAVGRPLERVLTDSGLELTAGDFVRWMRQLLDLLDQIAKVAPDDSRVRRTARSAMDALRRGVVAYASSV</sequence>
<dbReference type="KEGG" id="fal:FRAAL2885"/>
<dbReference type="InterPro" id="IPR058621">
    <property type="entry name" value="SH3_HelY"/>
</dbReference>
<evidence type="ECO:0000256" key="5">
    <source>
        <dbReference type="SAM" id="MobiDB-lite"/>
    </source>
</evidence>
<dbReference type="GO" id="GO:0070478">
    <property type="term" value="P:nuclear-transcribed mRNA catabolic process, 3'-5' exonucleolytic nonsense-mediated decay"/>
    <property type="evidence" value="ECO:0007669"/>
    <property type="project" value="TreeGrafter"/>
</dbReference>
<dbReference type="InterPro" id="IPR001650">
    <property type="entry name" value="Helicase_C-like"/>
</dbReference>
<dbReference type="HOGENOM" id="CLU_002902_4_1_11"/>
<feature type="compositionally biased region" description="Basic and acidic residues" evidence="5">
    <location>
        <begin position="273"/>
        <end position="296"/>
    </location>
</feature>
<dbReference type="PANTHER" id="PTHR12131">
    <property type="entry name" value="ATP-DEPENDENT RNA AND DNA HELICASE"/>
    <property type="match status" value="1"/>
</dbReference>
<dbReference type="Proteomes" id="UP000000657">
    <property type="component" value="Chromosome"/>
</dbReference>
<feature type="domain" description="Helicase ATP-binding" evidence="6">
    <location>
        <begin position="27"/>
        <end position="188"/>
    </location>
</feature>